<evidence type="ECO:0000256" key="1">
    <source>
        <dbReference type="ARBA" id="ARBA00022679"/>
    </source>
</evidence>
<dbReference type="InterPro" id="IPR000182">
    <property type="entry name" value="GNAT_dom"/>
</dbReference>
<sequence>MTAAGKPAPIRDPAADDEAHWRRLWAGYLAFYGEDLPEAVTAATWRRILDPASPVFARFAVRDGTLVGMTVNVLHEGTWTVAPVCYLEDLFVAPEARGAGIGRALIADLVDLGTMRGWSRLYWHTKLGNAEARRLYERFVAADDFCRYRLVL</sequence>
<dbReference type="InterPro" id="IPR050832">
    <property type="entry name" value="Bact_Acetyltransf"/>
</dbReference>
<dbReference type="GO" id="GO:0016747">
    <property type="term" value="F:acyltransferase activity, transferring groups other than amino-acyl groups"/>
    <property type="evidence" value="ECO:0007669"/>
    <property type="project" value="InterPro"/>
</dbReference>
<dbReference type="InterPro" id="IPR016181">
    <property type="entry name" value="Acyl_CoA_acyltransferase"/>
</dbReference>
<protein>
    <submittedName>
        <fullName evidence="4">Acetyltransferase</fullName>
    </submittedName>
</protein>
<dbReference type="Proteomes" id="UP000469949">
    <property type="component" value="Unassembled WGS sequence"/>
</dbReference>
<dbReference type="RefSeq" id="WP_152277393.1">
    <property type="nucleotide sequence ID" value="NZ_WEKV01000010.1"/>
</dbReference>
<accession>A0A833J647</accession>
<evidence type="ECO:0000259" key="3">
    <source>
        <dbReference type="PROSITE" id="PS51186"/>
    </source>
</evidence>
<dbReference type="Pfam" id="PF00583">
    <property type="entry name" value="Acetyltransf_1"/>
    <property type="match status" value="1"/>
</dbReference>
<dbReference type="PANTHER" id="PTHR43877:SF2">
    <property type="entry name" value="AMINOALKYLPHOSPHONATE N-ACETYLTRANSFERASE-RELATED"/>
    <property type="match status" value="1"/>
</dbReference>
<organism evidence="4 5">
    <name type="scientific">Methylorubrum populi</name>
    <dbReference type="NCBI Taxonomy" id="223967"/>
    <lineage>
        <taxon>Bacteria</taxon>
        <taxon>Pseudomonadati</taxon>
        <taxon>Pseudomonadota</taxon>
        <taxon>Alphaproteobacteria</taxon>
        <taxon>Hyphomicrobiales</taxon>
        <taxon>Methylobacteriaceae</taxon>
        <taxon>Methylorubrum</taxon>
    </lineage>
</organism>
<gene>
    <name evidence="4" type="ORF">F8B43_2917</name>
</gene>
<name>A0A833J647_9HYPH</name>
<proteinExistence type="predicted"/>
<feature type="domain" description="N-acetyltransferase" evidence="3">
    <location>
        <begin position="8"/>
        <end position="152"/>
    </location>
</feature>
<dbReference type="SUPFAM" id="SSF55729">
    <property type="entry name" value="Acyl-CoA N-acyltransferases (Nat)"/>
    <property type="match status" value="1"/>
</dbReference>
<dbReference type="EMBL" id="WEKV01000010">
    <property type="protein sequence ID" value="KAB7784884.1"/>
    <property type="molecule type" value="Genomic_DNA"/>
</dbReference>
<evidence type="ECO:0000313" key="4">
    <source>
        <dbReference type="EMBL" id="KAB7784884.1"/>
    </source>
</evidence>
<evidence type="ECO:0000313" key="5">
    <source>
        <dbReference type="Proteomes" id="UP000469949"/>
    </source>
</evidence>
<dbReference type="Gene3D" id="3.40.630.30">
    <property type="match status" value="1"/>
</dbReference>
<keyword evidence="2" id="KW-0012">Acyltransferase</keyword>
<dbReference type="PANTHER" id="PTHR43877">
    <property type="entry name" value="AMINOALKYLPHOSPHONATE N-ACETYLTRANSFERASE-RELATED-RELATED"/>
    <property type="match status" value="1"/>
</dbReference>
<dbReference type="PROSITE" id="PS51186">
    <property type="entry name" value="GNAT"/>
    <property type="match status" value="1"/>
</dbReference>
<keyword evidence="1 4" id="KW-0808">Transferase</keyword>
<dbReference type="AlphaFoldDB" id="A0A833J647"/>
<reference evidence="4 5" key="1">
    <citation type="submission" date="2019-10" db="EMBL/GenBank/DDBJ databases">
        <title>Draft Genome Sequence of the Caffeine Degrading Methylotroph Methylorubrum populi PINKEL.</title>
        <authorList>
            <person name="Dawson S.C."/>
            <person name="Zhang X."/>
            <person name="Wright M.E."/>
            <person name="Sharma G."/>
            <person name="Langner J.T."/>
            <person name="Ditty J.L."/>
            <person name="Subuyuj G.A."/>
        </authorList>
    </citation>
    <scope>NUCLEOTIDE SEQUENCE [LARGE SCALE GENOMIC DNA]</scope>
    <source>
        <strain evidence="4 5">Pinkel</strain>
    </source>
</reference>
<dbReference type="CDD" id="cd04301">
    <property type="entry name" value="NAT_SF"/>
    <property type="match status" value="1"/>
</dbReference>
<comment type="caution">
    <text evidence="4">The sequence shown here is derived from an EMBL/GenBank/DDBJ whole genome shotgun (WGS) entry which is preliminary data.</text>
</comment>
<evidence type="ECO:0000256" key="2">
    <source>
        <dbReference type="ARBA" id="ARBA00023315"/>
    </source>
</evidence>